<dbReference type="CDD" id="cd03443">
    <property type="entry name" value="PaaI_thioesterase"/>
    <property type="match status" value="1"/>
</dbReference>
<dbReference type="PANTHER" id="PTHR43240">
    <property type="entry name" value="1,4-DIHYDROXY-2-NAPHTHOYL-COA THIOESTERASE 1"/>
    <property type="match status" value="1"/>
</dbReference>
<dbReference type="SUPFAM" id="SSF54637">
    <property type="entry name" value="Thioesterase/thiol ester dehydrase-isomerase"/>
    <property type="match status" value="1"/>
</dbReference>
<protein>
    <recommendedName>
        <fullName evidence="8">Thioesterase domain-containing protein</fullName>
    </recommendedName>
</protein>
<evidence type="ECO:0000256" key="1">
    <source>
        <dbReference type="ARBA" id="ARBA00004275"/>
    </source>
</evidence>
<dbReference type="GO" id="GO:0061522">
    <property type="term" value="F:1,4-dihydroxy-2-naphthoyl-CoA thioesterase activity"/>
    <property type="evidence" value="ECO:0007669"/>
    <property type="project" value="TreeGrafter"/>
</dbReference>
<dbReference type="OrthoDB" id="46529at2759"/>
<evidence type="ECO:0000313" key="10">
    <source>
        <dbReference type="Proteomes" id="UP000829196"/>
    </source>
</evidence>
<dbReference type="Proteomes" id="UP000829196">
    <property type="component" value="Unassembled WGS sequence"/>
</dbReference>
<comment type="caution">
    <text evidence="9">The sequence shown here is derived from an EMBL/GenBank/DDBJ whole genome shotgun (WGS) entry which is preliminary data.</text>
</comment>
<keyword evidence="2" id="KW-0378">Hydrolase</keyword>
<evidence type="ECO:0000256" key="5">
    <source>
        <dbReference type="ARBA" id="ARBA00060586"/>
    </source>
</evidence>
<dbReference type="GO" id="GO:0005777">
    <property type="term" value="C:peroxisome"/>
    <property type="evidence" value="ECO:0007669"/>
    <property type="project" value="UniProtKB-SubCell"/>
</dbReference>
<evidence type="ECO:0000256" key="7">
    <source>
        <dbReference type="ARBA" id="ARBA00066058"/>
    </source>
</evidence>
<evidence type="ECO:0000256" key="4">
    <source>
        <dbReference type="ARBA" id="ARBA00060572"/>
    </source>
</evidence>
<reference evidence="9" key="1">
    <citation type="journal article" date="2022" name="Front. Genet.">
        <title>Chromosome-Scale Assembly of the Dendrobium nobile Genome Provides Insights Into the Molecular Mechanism of the Biosynthesis of the Medicinal Active Ingredient of Dendrobium.</title>
        <authorList>
            <person name="Xu Q."/>
            <person name="Niu S.-C."/>
            <person name="Li K.-L."/>
            <person name="Zheng P.-J."/>
            <person name="Zhang X.-J."/>
            <person name="Jia Y."/>
            <person name="Liu Y."/>
            <person name="Niu Y.-X."/>
            <person name="Yu L.-H."/>
            <person name="Chen D.-F."/>
            <person name="Zhang G.-Q."/>
        </authorList>
    </citation>
    <scope>NUCLEOTIDE SEQUENCE</scope>
    <source>
        <tissue evidence="9">Leaf</tissue>
    </source>
</reference>
<comment type="pathway">
    <text evidence="4">Cofactor biosynthesis; phylloquinone biosynthesis.</text>
</comment>
<gene>
    <name evidence="9" type="ORF">KFK09_028330</name>
</gene>
<keyword evidence="3" id="KW-0576">Peroxisome</keyword>
<evidence type="ECO:0000259" key="8">
    <source>
        <dbReference type="Pfam" id="PF03061"/>
    </source>
</evidence>
<dbReference type="InterPro" id="IPR006683">
    <property type="entry name" value="Thioestr_dom"/>
</dbReference>
<comment type="subcellular location">
    <subcellularLocation>
        <location evidence="1">Peroxisome</location>
    </subcellularLocation>
</comment>
<comment type="subunit">
    <text evidence="7">Homotetramers.</text>
</comment>
<evidence type="ECO:0000256" key="6">
    <source>
        <dbReference type="ARBA" id="ARBA00061187"/>
    </source>
</evidence>
<dbReference type="NCBIfam" id="TIGR00369">
    <property type="entry name" value="unchar_dom_1"/>
    <property type="match status" value="1"/>
</dbReference>
<comment type="similarity">
    <text evidence="6">Belongs to the 4-hydroxybenzoyl-CoA thioesterase family. DHNA-CoA hydrolase subfamily.</text>
</comment>
<dbReference type="GO" id="GO:0042372">
    <property type="term" value="P:phylloquinone biosynthetic process"/>
    <property type="evidence" value="ECO:0007669"/>
    <property type="project" value="TreeGrafter"/>
</dbReference>
<organism evidence="9 10">
    <name type="scientific">Dendrobium nobile</name>
    <name type="common">Orchid</name>
    <dbReference type="NCBI Taxonomy" id="94219"/>
    <lineage>
        <taxon>Eukaryota</taxon>
        <taxon>Viridiplantae</taxon>
        <taxon>Streptophyta</taxon>
        <taxon>Embryophyta</taxon>
        <taxon>Tracheophyta</taxon>
        <taxon>Spermatophyta</taxon>
        <taxon>Magnoliopsida</taxon>
        <taxon>Liliopsida</taxon>
        <taxon>Asparagales</taxon>
        <taxon>Orchidaceae</taxon>
        <taxon>Epidendroideae</taxon>
        <taxon>Malaxideae</taxon>
        <taxon>Dendrobiinae</taxon>
        <taxon>Dendrobium</taxon>
    </lineage>
</organism>
<evidence type="ECO:0000256" key="3">
    <source>
        <dbReference type="ARBA" id="ARBA00023140"/>
    </source>
</evidence>
<dbReference type="EMBL" id="JAGYWB010000019">
    <property type="protein sequence ID" value="KAI0488496.1"/>
    <property type="molecule type" value="Genomic_DNA"/>
</dbReference>
<feature type="domain" description="Thioesterase" evidence="8">
    <location>
        <begin position="48"/>
        <end position="120"/>
    </location>
</feature>
<dbReference type="InterPro" id="IPR003736">
    <property type="entry name" value="PAAI_dom"/>
</dbReference>
<sequence>MTGKSPPPSKTALLDRPLHAVGFQYDLLSSERLTGHLTITESCCQPFKVLHGGVTAMIAEGMASMGAYINSGFKRVAGVQLSTNHIRAAQLGELVHVEAIPIQQGRTIQVWEVQLWKIDPYISGDKKRLLLSTSRVTLLKLCKLEQVDMQDKNNQPLVNTGAKPVINRWSTSGWAVGKIGV</sequence>
<dbReference type="Gene3D" id="3.10.129.10">
    <property type="entry name" value="Hotdog Thioesterase"/>
    <property type="match status" value="1"/>
</dbReference>
<evidence type="ECO:0000256" key="2">
    <source>
        <dbReference type="ARBA" id="ARBA00022801"/>
    </source>
</evidence>
<accession>A0A8T3A2C5</accession>
<dbReference type="FunFam" id="3.10.129.10:FF:000048">
    <property type="entry name" value="14-dihydroxy-2-naphthoyl-CoA thioesterase 1"/>
    <property type="match status" value="1"/>
</dbReference>
<dbReference type="SMR" id="A0A8T3A2C5"/>
<name>A0A8T3A2C5_DENNO</name>
<keyword evidence="10" id="KW-1185">Reference proteome</keyword>
<dbReference type="PANTHER" id="PTHR43240:SF24">
    <property type="entry name" value="OS05G0137700 PROTEIN"/>
    <property type="match status" value="1"/>
</dbReference>
<dbReference type="InterPro" id="IPR029069">
    <property type="entry name" value="HotDog_dom_sf"/>
</dbReference>
<dbReference type="Pfam" id="PF03061">
    <property type="entry name" value="4HBT"/>
    <property type="match status" value="1"/>
</dbReference>
<evidence type="ECO:0000313" key="9">
    <source>
        <dbReference type="EMBL" id="KAI0488496.1"/>
    </source>
</evidence>
<proteinExistence type="inferred from homology"/>
<dbReference type="AlphaFoldDB" id="A0A8T3A2C5"/>
<comment type="pathway">
    <text evidence="5">Quinol/quinone metabolism; 1,4-dihydroxy-2-naphthoate biosynthesis; 1,4-dihydroxy-2-naphthoate from chorismate: step 7/7.</text>
</comment>